<evidence type="ECO:0000313" key="2">
    <source>
        <dbReference type="EMBL" id="RRT48814.1"/>
    </source>
</evidence>
<reference evidence="2 3" key="1">
    <citation type="journal article" date="2014" name="Agronomy (Basel)">
        <title>A Draft Genome Sequence for Ensete ventricosum, the Drought-Tolerant Tree Against Hunger.</title>
        <authorList>
            <person name="Harrison J."/>
            <person name="Moore K.A."/>
            <person name="Paszkiewicz K."/>
            <person name="Jones T."/>
            <person name="Grant M."/>
            <person name="Ambacheew D."/>
            <person name="Muzemil S."/>
            <person name="Studholme D.J."/>
        </authorList>
    </citation>
    <scope>NUCLEOTIDE SEQUENCE [LARGE SCALE GENOMIC DNA]</scope>
</reference>
<dbReference type="EMBL" id="AMZH03013711">
    <property type="protein sequence ID" value="RRT48814.1"/>
    <property type="molecule type" value="Genomic_DNA"/>
</dbReference>
<organism evidence="2 3">
    <name type="scientific">Ensete ventricosum</name>
    <name type="common">Abyssinian banana</name>
    <name type="synonym">Musa ensete</name>
    <dbReference type="NCBI Taxonomy" id="4639"/>
    <lineage>
        <taxon>Eukaryota</taxon>
        <taxon>Viridiplantae</taxon>
        <taxon>Streptophyta</taxon>
        <taxon>Embryophyta</taxon>
        <taxon>Tracheophyta</taxon>
        <taxon>Spermatophyta</taxon>
        <taxon>Magnoliopsida</taxon>
        <taxon>Liliopsida</taxon>
        <taxon>Zingiberales</taxon>
        <taxon>Musaceae</taxon>
        <taxon>Ensete</taxon>
    </lineage>
</organism>
<gene>
    <name evidence="2" type="ORF">B296_00035977</name>
</gene>
<name>A0A426YAQ4_ENSVE</name>
<dbReference type="Proteomes" id="UP000287651">
    <property type="component" value="Unassembled WGS sequence"/>
</dbReference>
<accession>A0A426YAQ4</accession>
<feature type="compositionally biased region" description="Basic and acidic residues" evidence="1">
    <location>
        <begin position="1"/>
        <end position="12"/>
    </location>
</feature>
<proteinExistence type="predicted"/>
<sequence>MREHTSTPKARSDSYNIKPPPLLPGHHRSTGKTLTAWAGSASSCGDHGSMVVSSARGGRLSTLHRKEPGCVVGEQRQGREGLWGLDEEEEEEEEEEEAEFLESMEGGLVVDLGASMASVKKPKYGRLALLAKQFYACNLLSTLVEPPCFGDSP</sequence>
<dbReference type="AlphaFoldDB" id="A0A426YAQ4"/>
<feature type="region of interest" description="Disordered" evidence="1">
    <location>
        <begin position="1"/>
        <end position="31"/>
    </location>
</feature>
<evidence type="ECO:0000256" key="1">
    <source>
        <dbReference type="SAM" id="MobiDB-lite"/>
    </source>
</evidence>
<protein>
    <submittedName>
        <fullName evidence="2">Uncharacterized protein</fullName>
    </submittedName>
</protein>
<evidence type="ECO:0000313" key="3">
    <source>
        <dbReference type="Proteomes" id="UP000287651"/>
    </source>
</evidence>
<comment type="caution">
    <text evidence="2">The sequence shown here is derived from an EMBL/GenBank/DDBJ whole genome shotgun (WGS) entry which is preliminary data.</text>
</comment>